<gene>
    <name evidence="5" type="ORF">GUITHDRAFT_147025</name>
</gene>
<reference evidence="6" key="3">
    <citation type="submission" date="2015-06" db="UniProtKB">
        <authorList>
            <consortium name="EnsemblProtists"/>
        </authorList>
    </citation>
    <scope>IDENTIFICATION</scope>
</reference>
<dbReference type="SUPFAM" id="SSF52058">
    <property type="entry name" value="L domain-like"/>
    <property type="match status" value="1"/>
</dbReference>
<dbReference type="RefSeq" id="XP_005821687.1">
    <property type="nucleotide sequence ID" value="XM_005821630.1"/>
</dbReference>
<keyword evidence="3" id="KW-0547">Nucleotide-binding</keyword>
<reference evidence="5 7" key="1">
    <citation type="journal article" date="2012" name="Nature">
        <title>Algal genomes reveal evolutionary mosaicism and the fate of nucleomorphs.</title>
        <authorList>
            <consortium name="DOE Joint Genome Institute"/>
            <person name="Curtis B.A."/>
            <person name="Tanifuji G."/>
            <person name="Burki F."/>
            <person name="Gruber A."/>
            <person name="Irimia M."/>
            <person name="Maruyama S."/>
            <person name="Arias M.C."/>
            <person name="Ball S.G."/>
            <person name="Gile G.H."/>
            <person name="Hirakawa Y."/>
            <person name="Hopkins J.F."/>
            <person name="Kuo A."/>
            <person name="Rensing S.A."/>
            <person name="Schmutz J."/>
            <person name="Symeonidi A."/>
            <person name="Elias M."/>
            <person name="Eveleigh R.J."/>
            <person name="Herman E.K."/>
            <person name="Klute M.J."/>
            <person name="Nakayama T."/>
            <person name="Obornik M."/>
            <person name="Reyes-Prieto A."/>
            <person name="Armbrust E.V."/>
            <person name="Aves S.J."/>
            <person name="Beiko R.G."/>
            <person name="Coutinho P."/>
            <person name="Dacks J.B."/>
            <person name="Durnford D.G."/>
            <person name="Fast N.M."/>
            <person name="Green B.R."/>
            <person name="Grisdale C.J."/>
            <person name="Hempel F."/>
            <person name="Henrissat B."/>
            <person name="Hoppner M.P."/>
            <person name="Ishida K."/>
            <person name="Kim E."/>
            <person name="Koreny L."/>
            <person name="Kroth P.G."/>
            <person name="Liu Y."/>
            <person name="Malik S.B."/>
            <person name="Maier U.G."/>
            <person name="McRose D."/>
            <person name="Mock T."/>
            <person name="Neilson J.A."/>
            <person name="Onodera N.T."/>
            <person name="Poole A.M."/>
            <person name="Pritham E.J."/>
            <person name="Richards T.A."/>
            <person name="Rocap G."/>
            <person name="Roy S.W."/>
            <person name="Sarai C."/>
            <person name="Schaack S."/>
            <person name="Shirato S."/>
            <person name="Slamovits C.H."/>
            <person name="Spencer D.F."/>
            <person name="Suzuki S."/>
            <person name="Worden A.Z."/>
            <person name="Zauner S."/>
            <person name="Barry K."/>
            <person name="Bell C."/>
            <person name="Bharti A.K."/>
            <person name="Crow J.A."/>
            <person name="Grimwood J."/>
            <person name="Kramer R."/>
            <person name="Lindquist E."/>
            <person name="Lucas S."/>
            <person name="Salamov A."/>
            <person name="McFadden G.I."/>
            <person name="Lane C.E."/>
            <person name="Keeling P.J."/>
            <person name="Gray M.W."/>
            <person name="Grigoriev I.V."/>
            <person name="Archibald J.M."/>
        </authorList>
    </citation>
    <scope>NUCLEOTIDE SEQUENCE</scope>
    <source>
        <strain evidence="5 7">CCMP2712</strain>
    </source>
</reference>
<dbReference type="InterPro" id="IPR011009">
    <property type="entry name" value="Kinase-like_dom_sf"/>
</dbReference>
<dbReference type="SUPFAM" id="SSF56112">
    <property type="entry name" value="Protein kinase-like (PK-like)"/>
    <property type="match status" value="1"/>
</dbReference>
<evidence type="ECO:0000313" key="6">
    <source>
        <dbReference type="EnsemblProtists" id="EKX34707"/>
    </source>
</evidence>
<dbReference type="SMART" id="SM00220">
    <property type="entry name" value="S_TKc"/>
    <property type="match status" value="1"/>
</dbReference>
<dbReference type="PROSITE" id="PS00107">
    <property type="entry name" value="PROTEIN_KINASE_ATP"/>
    <property type="match status" value="1"/>
</dbReference>
<evidence type="ECO:0000256" key="1">
    <source>
        <dbReference type="ARBA" id="ARBA00022614"/>
    </source>
</evidence>
<dbReference type="Pfam" id="PF00069">
    <property type="entry name" value="Pkinase"/>
    <property type="match status" value="1"/>
</dbReference>
<evidence type="ECO:0000256" key="3">
    <source>
        <dbReference type="PROSITE-ProRule" id="PRU10141"/>
    </source>
</evidence>
<dbReference type="PANTHER" id="PTHR48051">
    <property type="match status" value="1"/>
</dbReference>
<keyword evidence="7" id="KW-1185">Reference proteome</keyword>
<dbReference type="PANTHER" id="PTHR48051:SF1">
    <property type="entry name" value="RAS SUPPRESSOR PROTEIN 1"/>
    <property type="match status" value="1"/>
</dbReference>
<dbReference type="InterPro" id="IPR050216">
    <property type="entry name" value="LRR_domain-containing"/>
</dbReference>
<organism evidence="5">
    <name type="scientific">Guillardia theta (strain CCMP2712)</name>
    <name type="common">Cryptophyte</name>
    <dbReference type="NCBI Taxonomy" id="905079"/>
    <lineage>
        <taxon>Eukaryota</taxon>
        <taxon>Cryptophyceae</taxon>
        <taxon>Pyrenomonadales</taxon>
        <taxon>Geminigeraceae</taxon>
        <taxon>Guillardia</taxon>
    </lineage>
</organism>
<evidence type="ECO:0000313" key="7">
    <source>
        <dbReference type="Proteomes" id="UP000011087"/>
    </source>
</evidence>
<sequence>MRELAGRSWSAGGDAMQITKLVQGIEDGSLSDLTHLDLSNCKMNELPAQVCSLPSLELLNLGGNNLSSLPDDIGGLVSLKILFFLGNKFERIPPAIKGLHNLETLSFKGNRLVEVGEDRLPLSLKALILTNNKIAELPRSIGRLQKLQKIMLAQNELMSLPDELADCNNLELIRLANNRLEAIPERLFLLPRLSWIGLAGNEHLTRAPHNIAKTYSMEDLEMFEQIGRGASGCVHRALLRPTGTPVAVKIFHEEEAISDGSPWDEIAIASSSLIGIVKEPKLAAITHLAPQGSKILAKPPSLASITRDVYTRSSATTGEHNDTIVGPLSLSAVIAIAYAMANGLRALHDAGICHGDLYAHNILVEPSSLWACLLDFGASFCFHRDAMKAPLPVPLLLRLEVLTVLAYGRLLEELLGMTDGVADARDLDAMESLQQLAEGRTGGM</sequence>
<dbReference type="OrthoDB" id="1668230at2759"/>
<dbReference type="STRING" id="905079.L1IF49"/>
<dbReference type="InterPro" id="IPR001611">
    <property type="entry name" value="Leu-rich_rpt"/>
</dbReference>
<dbReference type="SMART" id="SM00364">
    <property type="entry name" value="LRR_BAC"/>
    <property type="match status" value="4"/>
</dbReference>
<dbReference type="GeneID" id="17291456"/>
<dbReference type="OMA" id="TIRNCIS"/>
<dbReference type="Gene3D" id="3.80.10.10">
    <property type="entry name" value="Ribonuclease Inhibitor"/>
    <property type="match status" value="2"/>
</dbReference>
<dbReference type="EMBL" id="JH993104">
    <property type="protein sequence ID" value="EKX34707.1"/>
    <property type="molecule type" value="Genomic_DNA"/>
</dbReference>
<proteinExistence type="predicted"/>
<feature type="binding site" evidence="3">
    <location>
        <position position="249"/>
    </location>
    <ligand>
        <name>ATP</name>
        <dbReference type="ChEBI" id="CHEBI:30616"/>
    </ligand>
</feature>
<dbReference type="InterPro" id="IPR003591">
    <property type="entry name" value="Leu-rich_rpt_typical-subtyp"/>
</dbReference>
<feature type="domain" description="Protein kinase" evidence="4">
    <location>
        <begin position="220"/>
        <end position="444"/>
    </location>
</feature>
<dbReference type="Gene3D" id="1.10.510.10">
    <property type="entry name" value="Transferase(Phosphotransferase) domain 1"/>
    <property type="match status" value="1"/>
</dbReference>
<dbReference type="AlphaFoldDB" id="L1IF49"/>
<evidence type="ECO:0000313" key="5">
    <source>
        <dbReference type="EMBL" id="EKX34707.1"/>
    </source>
</evidence>
<keyword evidence="3" id="KW-0067">ATP-binding</keyword>
<protein>
    <recommendedName>
        <fullName evidence="4">Protein kinase domain-containing protein</fullName>
    </recommendedName>
</protein>
<dbReference type="GO" id="GO:0004672">
    <property type="term" value="F:protein kinase activity"/>
    <property type="evidence" value="ECO:0007669"/>
    <property type="project" value="InterPro"/>
</dbReference>
<accession>L1IF49</accession>
<reference evidence="7" key="2">
    <citation type="submission" date="2012-11" db="EMBL/GenBank/DDBJ databases">
        <authorList>
            <person name="Kuo A."/>
            <person name="Curtis B.A."/>
            <person name="Tanifuji G."/>
            <person name="Burki F."/>
            <person name="Gruber A."/>
            <person name="Irimia M."/>
            <person name="Maruyama S."/>
            <person name="Arias M.C."/>
            <person name="Ball S.G."/>
            <person name="Gile G.H."/>
            <person name="Hirakawa Y."/>
            <person name="Hopkins J.F."/>
            <person name="Rensing S.A."/>
            <person name="Schmutz J."/>
            <person name="Symeonidi A."/>
            <person name="Elias M."/>
            <person name="Eveleigh R.J."/>
            <person name="Herman E.K."/>
            <person name="Klute M.J."/>
            <person name="Nakayama T."/>
            <person name="Obornik M."/>
            <person name="Reyes-Prieto A."/>
            <person name="Armbrust E.V."/>
            <person name="Aves S.J."/>
            <person name="Beiko R.G."/>
            <person name="Coutinho P."/>
            <person name="Dacks J.B."/>
            <person name="Durnford D.G."/>
            <person name="Fast N.M."/>
            <person name="Green B.R."/>
            <person name="Grisdale C."/>
            <person name="Hempe F."/>
            <person name="Henrissat B."/>
            <person name="Hoppner M.P."/>
            <person name="Ishida K.-I."/>
            <person name="Kim E."/>
            <person name="Koreny L."/>
            <person name="Kroth P.G."/>
            <person name="Liu Y."/>
            <person name="Malik S.-B."/>
            <person name="Maier U.G."/>
            <person name="McRose D."/>
            <person name="Mock T."/>
            <person name="Neilson J.A."/>
            <person name="Onodera N.T."/>
            <person name="Poole A.M."/>
            <person name="Pritham E.J."/>
            <person name="Richards T.A."/>
            <person name="Rocap G."/>
            <person name="Roy S.W."/>
            <person name="Sarai C."/>
            <person name="Schaack S."/>
            <person name="Shirato S."/>
            <person name="Slamovits C.H."/>
            <person name="Spencer D.F."/>
            <person name="Suzuki S."/>
            <person name="Worden A.Z."/>
            <person name="Zauner S."/>
            <person name="Barry K."/>
            <person name="Bell C."/>
            <person name="Bharti A.K."/>
            <person name="Crow J.A."/>
            <person name="Grimwood J."/>
            <person name="Kramer R."/>
            <person name="Lindquist E."/>
            <person name="Lucas S."/>
            <person name="Salamov A."/>
            <person name="McFadden G.I."/>
            <person name="Lane C.E."/>
            <person name="Keeling P.J."/>
            <person name="Gray M.W."/>
            <person name="Grigoriev I.V."/>
            <person name="Archibald J.M."/>
        </authorList>
    </citation>
    <scope>NUCLEOTIDE SEQUENCE</scope>
    <source>
        <strain evidence="7">CCMP2712</strain>
    </source>
</reference>
<keyword evidence="1" id="KW-0433">Leucine-rich repeat</keyword>
<name>L1IF49_GUITC</name>
<dbReference type="PaxDb" id="55529-EKX34707"/>
<dbReference type="eggNOG" id="KOG0619">
    <property type="taxonomic scope" value="Eukaryota"/>
</dbReference>
<dbReference type="SMART" id="SM00369">
    <property type="entry name" value="LRR_TYP"/>
    <property type="match status" value="6"/>
</dbReference>
<dbReference type="Pfam" id="PF13855">
    <property type="entry name" value="LRR_8"/>
    <property type="match status" value="2"/>
</dbReference>
<dbReference type="InterPro" id="IPR000719">
    <property type="entry name" value="Prot_kinase_dom"/>
</dbReference>
<keyword evidence="2" id="KW-0677">Repeat</keyword>
<dbReference type="GO" id="GO:0005737">
    <property type="term" value="C:cytoplasm"/>
    <property type="evidence" value="ECO:0007669"/>
    <property type="project" value="TreeGrafter"/>
</dbReference>
<dbReference type="PROSITE" id="PS51450">
    <property type="entry name" value="LRR"/>
    <property type="match status" value="1"/>
</dbReference>
<dbReference type="EnsemblProtists" id="EKX34707">
    <property type="protein sequence ID" value="EKX34707"/>
    <property type="gene ID" value="GUITHDRAFT_147025"/>
</dbReference>
<evidence type="ECO:0000256" key="2">
    <source>
        <dbReference type="ARBA" id="ARBA00022737"/>
    </source>
</evidence>
<dbReference type="InterPro" id="IPR032675">
    <property type="entry name" value="LRR_dom_sf"/>
</dbReference>
<dbReference type="InterPro" id="IPR017441">
    <property type="entry name" value="Protein_kinase_ATP_BS"/>
</dbReference>
<dbReference type="Proteomes" id="UP000011087">
    <property type="component" value="Unassembled WGS sequence"/>
</dbReference>
<dbReference type="Gene3D" id="3.30.200.20">
    <property type="entry name" value="Phosphorylase Kinase, domain 1"/>
    <property type="match status" value="1"/>
</dbReference>
<dbReference type="PROSITE" id="PS50011">
    <property type="entry name" value="PROTEIN_KINASE_DOM"/>
    <property type="match status" value="1"/>
</dbReference>
<dbReference type="KEGG" id="gtt:GUITHDRAFT_147025"/>
<dbReference type="HOGENOM" id="CLU_035565_0_0_1"/>
<evidence type="ECO:0000259" key="4">
    <source>
        <dbReference type="PROSITE" id="PS50011"/>
    </source>
</evidence>
<dbReference type="GO" id="GO:0005524">
    <property type="term" value="F:ATP binding"/>
    <property type="evidence" value="ECO:0007669"/>
    <property type="project" value="UniProtKB-UniRule"/>
</dbReference>